<organism evidence="1">
    <name type="scientific">Anguilla anguilla</name>
    <name type="common">European freshwater eel</name>
    <name type="synonym">Muraena anguilla</name>
    <dbReference type="NCBI Taxonomy" id="7936"/>
    <lineage>
        <taxon>Eukaryota</taxon>
        <taxon>Metazoa</taxon>
        <taxon>Chordata</taxon>
        <taxon>Craniata</taxon>
        <taxon>Vertebrata</taxon>
        <taxon>Euteleostomi</taxon>
        <taxon>Actinopterygii</taxon>
        <taxon>Neopterygii</taxon>
        <taxon>Teleostei</taxon>
        <taxon>Anguilliformes</taxon>
        <taxon>Anguillidae</taxon>
        <taxon>Anguilla</taxon>
    </lineage>
</organism>
<reference evidence="1" key="1">
    <citation type="submission" date="2014-11" db="EMBL/GenBank/DDBJ databases">
        <authorList>
            <person name="Amaro Gonzalez C."/>
        </authorList>
    </citation>
    <scope>NUCLEOTIDE SEQUENCE</scope>
</reference>
<evidence type="ECO:0000313" key="1">
    <source>
        <dbReference type="EMBL" id="JAH25964.1"/>
    </source>
</evidence>
<dbReference type="EMBL" id="GBXM01082613">
    <property type="protein sequence ID" value="JAH25964.1"/>
    <property type="molecule type" value="Transcribed_RNA"/>
</dbReference>
<dbReference type="AlphaFoldDB" id="A0A0E9RA48"/>
<name>A0A0E9RA48_ANGAN</name>
<accession>A0A0E9RA48</accession>
<protein>
    <submittedName>
        <fullName evidence="1">Uncharacterized protein</fullName>
    </submittedName>
</protein>
<reference evidence="1" key="2">
    <citation type="journal article" date="2015" name="Fish Shellfish Immunol.">
        <title>Early steps in the European eel (Anguilla anguilla)-Vibrio vulnificus interaction in the gills: Role of the RtxA13 toxin.</title>
        <authorList>
            <person name="Callol A."/>
            <person name="Pajuelo D."/>
            <person name="Ebbesson L."/>
            <person name="Teles M."/>
            <person name="MacKenzie S."/>
            <person name="Amaro C."/>
        </authorList>
    </citation>
    <scope>NUCLEOTIDE SEQUENCE</scope>
</reference>
<proteinExistence type="predicted"/>
<sequence>MLAPFFSDFLTASVLAIYSSASTKNRFCFTEWAVFPCKYTITILLIK</sequence>